<dbReference type="RefSeq" id="WP_186888750.1">
    <property type="nucleotide sequence ID" value="NZ_JACONZ010000005.1"/>
</dbReference>
<evidence type="ECO:0000256" key="6">
    <source>
        <dbReference type="RuleBase" id="RU003476"/>
    </source>
</evidence>
<keyword evidence="3" id="KW-0547">Nucleotide-binding</keyword>
<evidence type="ECO:0000256" key="4">
    <source>
        <dbReference type="ARBA" id="ARBA00022801"/>
    </source>
</evidence>
<evidence type="ECO:0000256" key="2">
    <source>
        <dbReference type="ARBA" id="ARBA00018911"/>
    </source>
</evidence>
<proteinExistence type="inferred from homology"/>
<dbReference type="AlphaFoldDB" id="A0A923L209"/>
<dbReference type="InterPro" id="IPR000086">
    <property type="entry name" value="NUDIX_hydrolase_dom"/>
</dbReference>
<dbReference type="GO" id="GO:0000166">
    <property type="term" value="F:nucleotide binding"/>
    <property type="evidence" value="ECO:0007669"/>
    <property type="project" value="UniProtKB-KW"/>
</dbReference>
<evidence type="ECO:0000259" key="7">
    <source>
        <dbReference type="PROSITE" id="PS51462"/>
    </source>
</evidence>
<evidence type="ECO:0000256" key="1">
    <source>
        <dbReference type="ARBA" id="ARBA00005582"/>
    </source>
</evidence>
<evidence type="ECO:0000256" key="5">
    <source>
        <dbReference type="ARBA" id="ARBA00032644"/>
    </source>
</evidence>
<keyword evidence="9" id="KW-1185">Reference proteome</keyword>
<dbReference type="GO" id="GO:0004081">
    <property type="term" value="F:bis(5'-nucleosyl)-tetraphosphatase (asymmetrical) activity"/>
    <property type="evidence" value="ECO:0007669"/>
    <property type="project" value="TreeGrafter"/>
</dbReference>
<dbReference type="Pfam" id="PF00293">
    <property type="entry name" value="NUDIX"/>
    <property type="match status" value="1"/>
</dbReference>
<reference evidence="8" key="1">
    <citation type="submission" date="2020-08" db="EMBL/GenBank/DDBJ databases">
        <title>Genome public.</title>
        <authorList>
            <person name="Liu C."/>
            <person name="Sun Q."/>
        </authorList>
    </citation>
    <scope>NUCLEOTIDE SEQUENCE</scope>
    <source>
        <strain evidence="8">BX8</strain>
    </source>
</reference>
<gene>
    <name evidence="8" type="ORF">H8S23_12810</name>
</gene>
<organism evidence="8 9">
    <name type="scientific">Anaerofilum hominis</name>
    <dbReference type="NCBI Taxonomy" id="2763016"/>
    <lineage>
        <taxon>Bacteria</taxon>
        <taxon>Bacillati</taxon>
        <taxon>Bacillota</taxon>
        <taxon>Clostridia</taxon>
        <taxon>Eubacteriales</taxon>
        <taxon>Oscillospiraceae</taxon>
        <taxon>Anaerofilum</taxon>
    </lineage>
</organism>
<dbReference type="Proteomes" id="UP000659630">
    <property type="component" value="Unassembled WGS sequence"/>
</dbReference>
<dbReference type="InterPro" id="IPR015797">
    <property type="entry name" value="NUDIX_hydrolase-like_dom_sf"/>
</dbReference>
<comment type="caution">
    <text evidence="8">The sequence shown here is derived from an EMBL/GenBank/DDBJ whole genome shotgun (WGS) entry which is preliminary data.</text>
</comment>
<dbReference type="InterPro" id="IPR051325">
    <property type="entry name" value="Nudix_hydrolase_domain"/>
</dbReference>
<dbReference type="Gene3D" id="3.90.79.10">
    <property type="entry name" value="Nucleoside Triphosphate Pyrophosphohydrolase"/>
    <property type="match status" value="1"/>
</dbReference>
<dbReference type="InterPro" id="IPR003565">
    <property type="entry name" value="Tetra_PHTase"/>
</dbReference>
<comment type="similarity">
    <text evidence="1 6">Belongs to the Nudix hydrolase family.</text>
</comment>
<dbReference type="GO" id="GO:0006167">
    <property type="term" value="P:AMP biosynthetic process"/>
    <property type="evidence" value="ECO:0007669"/>
    <property type="project" value="TreeGrafter"/>
</dbReference>
<feature type="domain" description="Nudix hydrolase" evidence="7">
    <location>
        <begin position="2"/>
        <end position="130"/>
    </location>
</feature>
<dbReference type="PANTHER" id="PTHR21340">
    <property type="entry name" value="DIADENOSINE 5,5-P1,P4-TETRAPHOSPHATE PYROPHOSPHOHYDROLASE MUTT"/>
    <property type="match status" value="1"/>
</dbReference>
<evidence type="ECO:0000313" key="8">
    <source>
        <dbReference type="EMBL" id="MBC5582387.1"/>
    </source>
</evidence>
<dbReference type="EMBL" id="JACONZ010000005">
    <property type="protein sequence ID" value="MBC5582387.1"/>
    <property type="molecule type" value="Genomic_DNA"/>
</dbReference>
<dbReference type="PROSITE" id="PS00893">
    <property type="entry name" value="NUDIX_BOX"/>
    <property type="match status" value="1"/>
</dbReference>
<name>A0A923L209_9FIRM</name>
<sequence length="136" mass="15534">MRREKSCGALCFLQQDGVWKVLMVKHRAGGHWAFPKGHVEKGETETETAVREVLEETGVPIEIEPGYRETNSYSPYRGAVKDVVYFWARAKQADTRPQPEEVEIARFVPVEEAAKLLTYEADRRLLKKAEEQAKKG</sequence>
<dbReference type="SUPFAM" id="SSF55811">
    <property type="entry name" value="Nudix"/>
    <property type="match status" value="1"/>
</dbReference>
<dbReference type="CDD" id="cd03428">
    <property type="entry name" value="NUDIX_Ap4A_Nudt2"/>
    <property type="match status" value="1"/>
</dbReference>
<protein>
    <recommendedName>
        <fullName evidence="2">Bis(5'-nucleosyl)-tetraphosphatase [asymmetrical]</fullName>
    </recommendedName>
    <alternativeName>
        <fullName evidence="5">Diadenosine 5',5'''-P1,P4-tetraphosphate asymmetrical hydrolase</fullName>
    </alternativeName>
</protein>
<dbReference type="PROSITE" id="PS51462">
    <property type="entry name" value="NUDIX"/>
    <property type="match status" value="1"/>
</dbReference>
<keyword evidence="4 6" id="KW-0378">Hydrolase</keyword>
<evidence type="ECO:0000313" key="9">
    <source>
        <dbReference type="Proteomes" id="UP000659630"/>
    </source>
</evidence>
<evidence type="ECO:0000256" key="3">
    <source>
        <dbReference type="ARBA" id="ARBA00022741"/>
    </source>
</evidence>
<dbReference type="GO" id="GO:0006754">
    <property type="term" value="P:ATP biosynthetic process"/>
    <property type="evidence" value="ECO:0007669"/>
    <property type="project" value="TreeGrafter"/>
</dbReference>
<dbReference type="PANTHER" id="PTHR21340:SF0">
    <property type="entry name" value="BIS(5'-NUCLEOSYL)-TETRAPHOSPHATASE [ASYMMETRICAL]"/>
    <property type="match status" value="1"/>
</dbReference>
<accession>A0A923L209</accession>
<dbReference type="PRINTS" id="PR00502">
    <property type="entry name" value="NUDIXFAMILY"/>
</dbReference>
<dbReference type="InterPro" id="IPR020476">
    <property type="entry name" value="Nudix_hydrolase"/>
</dbReference>
<dbReference type="InterPro" id="IPR020084">
    <property type="entry name" value="NUDIX_hydrolase_CS"/>
</dbReference>